<dbReference type="PROSITE" id="PS00041">
    <property type="entry name" value="HTH_ARAC_FAMILY_1"/>
    <property type="match status" value="1"/>
</dbReference>
<evidence type="ECO:0000256" key="2">
    <source>
        <dbReference type="ARBA" id="ARBA00023125"/>
    </source>
</evidence>
<reference evidence="6 7" key="1">
    <citation type="submission" date="2018-10" db="EMBL/GenBank/DDBJ databases">
        <title>Genomic Encyclopedia of Archaeal and Bacterial Type Strains, Phase II (KMG-II): from individual species to whole genera.</title>
        <authorList>
            <person name="Goeker M."/>
        </authorList>
    </citation>
    <scope>NUCLEOTIDE SEQUENCE [LARGE SCALE GENOMIC DNA]</scope>
    <source>
        <strain evidence="6 7">DSM 23424</strain>
    </source>
</reference>
<feature type="domain" description="HTH araC/xylS-type" evidence="5">
    <location>
        <begin position="270"/>
        <end position="371"/>
    </location>
</feature>
<dbReference type="OrthoDB" id="9779074at2"/>
<evidence type="ECO:0000256" key="4">
    <source>
        <dbReference type="SAM" id="Phobius"/>
    </source>
</evidence>
<organism evidence="6 7">
    <name type="scientific">Ulvibacter antarcticus</name>
    <dbReference type="NCBI Taxonomy" id="442714"/>
    <lineage>
        <taxon>Bacteria</taxon>
        <taxon>Pseudomonadati</taxon>
        <taxon>Bacteroidota</taxon>
        <taxon>Flavobacteriia</taxon>
        <taxon>Flavobacteriales</taxon>
        <taxon>Flavobacteriaceae</taxon>
        <taxon>Ulvibacter</taxon>
    </lineage>
</organism>
<keyword evidence="3" id="KW-0804">Transcription</keyword>
<evidence type="ECO:0000256" key="3">
    <source>
        <dbReference type="ARBA" id="ARBA00023163"/>
    </source>
</evidence>
<dbReference type="Proteomes" id="UP000271339">
    <property type="component" value="Unassembled WGS sequence"/>
</dbReference>
<keyword evidence="2" id="KW-0238">DNA-binding</keyword>
<dbReference type="AlphaFoldDB" id="A0A3L9Z0D8"/>
<keyword evidence="4" id="KW-1133">Transmembrane helix</keyword>
<dbReference type="InterPro" id="IPR018060">
    <property type="entry name" value="HTH_AraC"/>
</dbReference>
<dbReference type="InterPro" id="IPR009057">
    <property type="entry name" value="Homeodomain-like_sf"/>
</dbReference>
<feature type="transmembrane region" description="Helical" evidence="4">
    <location>
        <begin position="101"/>
        <end position="122"/>
    </location>
</feature>
<feature type="transmembrane region" description="Helical" evidence="4">
    <location>
        <begin position="67"/>
        <end position="89"/>
    </location>
</feature>
<keyword evidence="4" id="KW-0812">Transmembrane</keyword>
<feature type="transmembrane region" description="Helical" evidence="4">
    <location>
        <begin position="34"/>
        <end position="55"/>
    </location>
</feature>
<gene>
    <name evidence="6" type="ORF">BXY75_0856</name>
</gene>
<dbReference type="PANTHER" id="PTHR43280:SF2">
    <property type="entry name" value="HTH-TYPE TRANSCRIPTIONAL REGULATOR EXSA"/>
    <property type="match status" value="1"/>
</dbReference>
<dbReference type="PANTHER" id="PTHR43280">
    <property type="entry name" value="ARAC-FAMILY TRANSCRIPTIONAL REGULATOR"/>
    <property type="match status" value="1"/>
</dbReference>
<proteinExistence type="predicted"/>
<sequence>MDLDIYSSLIIAGVIQGLFLSLFILLINKHKTRAAFYLGLLLLCLSVSNLQDFLWEAAIITKDTHNLIYLPFSFLEPPFLYFFVVIFLYPEHSIRGVEKLLYIPFLIVILGALSYKLGILFFPTDHIFNQSMDSFMFNVDGYGDVVNIVMALLVIIVSLVELRRYEQKHKLFDRGRIKMQILWFKILLIILFITTLFWIYFTANYILQTEVSYLIMLMVTSALIYLLGYIGIHKIGIHEERRNIRAFSSAAKAYSIVEKKGKNEHVIALESFLATDKNYLNPNITLQSVADELKISKGHLSRIINSDLNISFSDYINSLRVEEAKEYLKNPDFEKYTMVAIGLEAGFSSKSTFNNTFKKLTGYTPSQFKSLPTN</sequence>
<dbReference type="Gene3D" id="1.10.10.60">
    <property type="entry name" value="Homeodomain-like"/>
    <property type="match status" value="2"/>
</dbReference>
<accession>A0A3L9Z0D8</accession>
<evidence type="ECO:0000256" key="1">
    <source>
        <dbReference type="ARBA" id="ARBA00023015"/>
    </source>
</evidence>
<protein>
    <submittedName>
        <fullName evidence="6">Helix-turn-helix protein</fullName>
    </submittedName>
</protein>
<feature type="transmembrane region" description="Helical" evidence="4">
    <location>
        <begin position="213"/>
        <end position="232"/>
    </location>
</feature>
<feature type="transmembrane region" description="Helical" evidence="4">
    <location>
        <begin position="6"/>
        <end position="27"/>
    </location>
</feature>
<dbReference type="InterPro" id="IPR018062">
    <property type="entry name" value="HTH_AraC-typ_CS"/>
</dbReference>
<keyword evidence="7" id="KW-1185">Reference proteome</keyword>
<feature type="transmembrane region" description="Helical" evidence="4">
    <location>
        <begin position="181"/>
        <end position="201"/>
    </location>
</feature>
<evidence type="ECO:0000313" key="7">
    <source>
        <dbReference type="Proteomes" id="UP000271339"/>
    </source>
</evidence>
<dbReference type="RefSeq" id="WP_121906427.1">
    <property type="nucleotide sequence ID" value="NZ_REFC01000011.1"/>
</dbReference>
<dbReference type="Pfam" id="PF12833">
    <property type="entry name" value="HTH_18"/>
    <property type="match status" value="1"/>
</dbReference>
<dbReference type="GO" id="GO:0003700">
    <property type="term" value="F:DNA-binding transcription factor activity"/>
    <property type="evidence" value="ECO:0007669"/>
    <property type="project" value="InterPro"/>
</dbReference>
<comment type="caution">
    <text evidence="6">The sequence shown here is derived from an EMBL/GenBank/DDBJ whole genome shotgun (WGS) entry which is preliminary data.</text>
</comment>
<dbReference type="SUPFAM" id="SSF46689">
    <property type="entry name" value="Homeodomain-like"/>
    <property type="match status" value="1"/>
</dbReference>
<name>A0A3L9Z0D8_9FLAO</name>
<dbReference type="EMBL" id="REFC01000011">
    <property type="protein sequence ID" value="RMA66431.1"/>
    <property type="molecule type" value="Genomic_DNA"/>
</dbReference>
<evidence type="ECO:0000259" key="5">
    <source>
        <dbReference type="PROSITE" id="PS01124"/>
    </source>
</evidence>
<dbReference type="GO" id="GO:0043565">
    <property type="term" value="F:sequence-specific DNA binding"/>
    <property type="evidence" value="ECO:0007669"/>
    <property type="project" value="InterPro"/>
</dbReference>
<evidence type="ECO:0000313" key="6">
    <source>
        <dbReference type="EMBL" id="RMA66431.1"/>
    </source>
</evidence>
<dbReference type="PROSITE" id="PS01124">
    <property type="entry name" value="HTH_ARAC_FAMILY_2"/>
    <property type="match status" value="1"/>
</dbReference>
<keyword evidence="1" id="KW-0805">Transcription regulation</keyword>
<keyword evidence="4" id="KW-0472">Membrane</keyword>
<dbReference type="SMART" id="SM00342">
    <property type="entry name" value="HTH_ARAC"/>
    <property type="match status" value="1"/>
</dbReference>
<feature type="transmembrane region" description="Helical" evidence="4">
    <location>
        <begin position="142"/>
        <end position="160"/>
    </location>
</feature>